<dbReference type="Pfam" id="PF08327">
    <property type="entry name" value="AHSA1"/>
    <property type="match status" value="1"/>
</dbReference>
<feature type="domain" description="Activator of Hsp90 ATPase homologue 1/2-like C-terminal" evidence="2">
    <location>
        <begin position="31"/>
        <end position="135"/>
    </location>
</feature>
<evidence type="ECO:0000313" key="3">
    <source>
        <dbReference type="EMBL" id="GIG07211.1"/>
    </source>
</evidence>
<dbReference type="SUPFAM" id="SSF55961">
    <property type="entry name" value="Bet v1-like"/>
    <property type="match status" value="1"/>
</dbReference>
<dbReference type="Proteomes" id="UP000630887">
    <property type="component" value="Unassembled WGS sequence"/>
</dbReference>
<dbReference type="Gene3D" id="3.30.530.20">
    <property type="match status" value="1"/>
</dbReference>
<dbReference type="AlphaFoldDB" id="A0A8J3P9W2"/>
<name>A0A8J3P9W2_9ACTN</name>
<proteinExistence type="inferred from homology"/>
<reference evidence="3 4" key="1">
    <citation type="submission" date="2021-01" db="EMBL/GenBank/DDBJ databases">
        <title>Whole genome shotgun sequence of Catellatospora coxensis NBRC 107359.</title>
        <authorList>
            <person name="Komaki H."/>
            <person name="Tamura T."/>
        </authorList>
    </citation>
    <scope>NUCLEOTIDE SEQUENCE [LARGE SCALE GENOMIC DNA]</scope>
    <source>
        <strain evidence="3 4">NBRC 107359</strain>
    </source>
</reference>
<comment type="caution">
    <text evidence="3">The sequence shown here is derived from an EMBL/GenBank/DDBJ whole genome shotgun (WGS) entry which is preliminary data.</text>
</comment>
<organism evidence="3 4">
    <name type="scientific">Catellatospora coxensis</name>
    <dbReference type="NCBI Taxonomy" id="310354"/>
    <lineage>
        <taxon>Bacteria</taxon>
        <taxon>Bacillati</taxon>
        <taxon>Actinomycetota</taxon>
        <taxon>Actinomycetes</taxon>
        <taxon>Micromonosporales</taxon>
        <taxon>Micromonosporaceae</taxon>
        <taxon>Catellatospora</taxon>
    </lineage>
</organism>
<dbReference type="InterPro" id="IPR023393">
    <property type="entry name" value="START-like_dom_sf"/>
</dbReference>
<gene>
    <name evidence="3" type="ORF">Cco03nite_39110</name>
</gene>
<evidence type="ECO:0000259" key="2">
    <source>
        <dbReference type="Pfam" id="PF08327"/>
    </source>
</evidence>
<evidence type="ECO:0000313" key="4">
    <source>
        <dbReference type="Proteomes" id="UP000630887"/>
    </source>
</evidence>
<keyword evidence="4" id="KW-1185">Reference proteome</keyword>
<evidence type="ECO:0000256" key="1">
    <source>
        <dbReference type="ARBA" id="ARBA00006817"/>
    </source>
</evidence>
<dbReference type="CDD" id="cd08899">
    <property type="entry name" value="SRPBCC_CalC_Aha1-like_6"/>
    <property type="match status" value="1"/>
</dbReference>
<comment type="similarity">
    <text evidence="1">Belongs to the AHA1 family.</text>
</comment>
<accession>A0A8J3P9W2</accession>
<dbReference type="InterPro" id="IPR013538">
    <property type="entry name" value="ASHA1/2-like_C"/>
</dbReference>
<dbReference type="RefSeq" id="WP_203693556.1">
    <property type="nucleotide sequence ID" value="NZ_BAAALC010000102.1"/>
</dbReference>
<protein>
    <recommendedName>
        <fullName evidence="2">Activator of Hsp90 ATPase homologue 1/2-like C-terminal domain-containing protein</fullName>
    </recommendedName>
</protein>
<dbReference type="EMBL" id="BONI01000031">
    <property type="protein sequence ID" value="GIG07211.1"/>
    <property type="molecule type" value="Genomic_DNA"/>
</dbReference>
<sequence>MKVIDPGPIWPVECHASGGRWTLVLQHDLAHPPAKVWAALTEPDRLAGWAPFLADRDLGRPGAAVLTMVDGEHTEDLPATVQRAEPPHLLVHTWGEDLLRWELAPTATGTRLVLRHTMADRTWLPKVAAGWHLCLVVAGRLLDGDPVPPIRGSEAKNHGWAELDEAYSRELGIADDEAV</sequence>